<dbReference type="Gene3D" id="3.40.50.12780">
    <property type="entry name" value="N-terminal domain of ligase-like"/>
    <property type="match status" value="1"/>
</dbReference>
<sequence>MVGNVNAQPPGERVSLTYQQLSQAVNTARDALLAFGGRRLALRAENGLEWAIADLAAMAAGLVLVPVPLFFSPSQVDHLLQEADIDTLWGHWPSDLLNTLSGAAGKHVRNEKVTTEKVTSAKSSNDIDREVNAEAAKTAEYPAIAGLTVRRYVAQPNTGNSSPDKSQDNVALPEGTAKITFTSGSTGHPKGVCLSQAHLDKTSHTLASQLVLAANGDTAALPQHHMVLLPLTTLLENITGLYVPLMMGIPTTILHGSQLGLNGSSQFDIRQFAAALFELQPQSLVITPALLGALCHLAAASPSVAKPLKFVAVGGARVSEKLLMQAHHLGIPAFEGYGLSECGSVVSLNTPRYNRPGCSGMPLPHCRVSISDDGEVVVHHAGMLGYAGTDPSSHHPDTIHTGDLGYLDDDGFLHITGRRKNVLITSFGRNISPEWVESEAQPYPALQQMLVAGDGMERLIAIVGLPAVQRLHTTDLQHNTTSQDEDARQIQAQAVITAIEALNSQLPDYARLGAVILTDDFRQSPDLFTANGRPKRQAFHDRFQHVLAELATEQVNLTHDFQPIVKWQLNKDTTMTNETAFFDQLVQHTQPARDTMYRAPVFAACAQGNVTLNTYTAFLTQAYHHVKHTVPLLMACGSRLPERYEWLRQAIGEYIEEEKGHHEWILNDLTACGADADAVRANQGKGRVGSDIELMVAYLYHQIDRCNPLAFFGMVWVLEGTSVASGGEMAAMIQKTLNLPNSAMSYLISHSSLDQEHIQLFEGLMNRITDPADQQAILDGADMVYRLYGQMLHNLPISDNSAEQATQDTQGACA</sequence>
<dbReference type="AlphaFoldDB" id="A0A0J1HEJ8"/>
<dbReference type="PATRIC" id="fig|320778.3.peg.2239"/>
<evidence type="ECO:0000256" key="1">
    <source>
        <dbReference type="ARBA" id="ARBA00022598"/>
    </source>
</evidence>
<dbReference type="PROSITE" id="PS00455">
    <property type="entry name" value="AMP_BINDING"/>
    <property type="match status" value="1"/>
</dbReference>
<reference evidence="3 4" key="1">
    <citation type="submission" date="2015-05" db="EMBL/GenBank/DDBJ databases">
        <title>Photobacterium galathea sp. nov.</title>
        <authorList>
            <person name="Machado H."/>
            <person name="Gram L."/>
        </authorList>
    </citation>
    <scope>NUCLEOTIDE SEQUENCE [LARGE SCALE GENOMIC DNA]</scope>
    <source>
        <strain evidence="3 4">DSM 22954</strain>
    </source>
</reference>
<dbReference type="Pfam" id="PF00501">
    <property type="entry name" value="AMP-binding"/>
    <property type="match status" value="1"/>
</dbReference>
<dbReference type="Pfam" id="PF23562">
    <property type="entry name" value="AMP-binding_C_3"/>
    <property type="match status" value="1"/>
</dbReference>
<dbReference type="InterPro" id="IPR016084">
    <property type="entry name" value="Haem_Oase-like_multi-hlx"/>
</dbReference>
<dbReference type="PANTHER" id="PTHR43767">
    <property type="entry name" value="LONG-CHAIN-FATTY-ACID--COA LIGASE"/>
    <property type="match status" value="1"/>
</dbReference>
<gene>
    <name evidence="3" type="ORF">ABT57_10280</name>
</gene>
<dbReference type="EMBL" id="LDOU01000007">
    <property type="protein sequence ID" value="KLV10080.1"/>
    <property type="molecule type" value="Genomic_DNA"/>
</dbReference>
<accession>A0A0J1HEJ8</accession>
<evidence type="ECO:0000313" key="3">
    <source>
        <dbReference type="EMBL" id="KLV10080.1"/>
    </source>
</evidence>
<dbReference type="GO" id="GO:0016874">
    <property type="term" value="F:ligase activity"/>
    <property type="evidence" value="ECO:0007669"/>
    <property type="project" value="UniProtKB-KW"/>
</dbReference>
<comment type="caution">
    <text evidence="3">The sequence shown here is derived from an EMBL/GenBank/DDBJ whole genome shotgun (WGS) entry which is preliminary data.</text>
</comment>
<keyword evidence="4" id="KW-1185">Reference proteome</keyword>
<dbReference type="SUPFAM" id="SSF48613">
    <property type="entry name" value="Heme oxygenase-like"/>
    <property type="match status" value="1"/>
</dbReference>
<dbReference type="InterPro" id="IPR020845">
    <property type="entry name" value="AMP-binding_CS"/>
</dbReference>
<dbReference type="Gene3D" id="1.20.910.10">
    <property type="entry name" value="Heme oxygenase-like"/>
    <property type="match status" value="1"/>
</dbReference>
<dbReference type="Proteomes" id="UP000035909">
    <property type="component" value="Unassembled WGS sequence"/>
</dbReference>
<organism evidence="3 4">
    <name type="scientific">Photobacterium ganghwense</name>
    <dbReference type="NCBI Taxonomy" id="320778"/>
    <lineage>
        <taxon>Bacteria</taxon>
        <taxon>Pseudomonadati</taxon>
        <taxon>Pseudomonadota</taxon>
        <taxon>Gammaproteobacteria</taxon>
        <taxon>Vibrionales</taxon>
        <taxon>Vibrionaceae</taxon>
        <taxon>Photobacterium</taxon>
    </lineage>
</organism>
<dbReference type="Pfam" id="PF14518">
    <property type="entry name" value="Haem_oxygenas_2"/>
    <property type="match status" value="1"/>
</dbReference>
<dbReference type="SUPFAM" id="SSF56801">
    <property type="entry name" value="Acetyl-CoA synthetase-like"/>
    <property type="match status" value="1"/>
</dbReference>
<dbReference type="SMART" id="SM01236">
    <property type="entry name" value="Haem_oxygenase_2"/>
    <property type="match status" value="1"/>
</dbReference>
<dbReference type="PANTHER" id="PTHR43767:SF8">
    <property type="entry name" value="LONG-CHAIN-FATTY-ACID--COA LIGASE"/>
    <property type="match status" value="1"/>
</dbReference>
<protein>
    <recommendedName>
        <fullName evidence="2">AMP-dependent synthetase/ligase domain-containing protein</fullName>
    </recommendedName>
</protein>
<dbReference type="InterPro" id="IPR000873">
    <property type="entry name" value="AMP-dep_synth/lig_dom"/>
</dbReference>
<dbReference type="InterPro" id="IPR050237">
    <property type="entry name" value="ATP-dep_AMP-bd_enzyme"/>
</dbReference>
<proteinExistence type="predicted"/>
<dbReference type="InterPro" id="IPR042099">
    <property type="entry name" value="ANL_N_sf"/>
</dbReference>
<evidence type="ECO:0000313" key="4">
    <source>
        <dbReference type="Proteomes" id="UP000035909"/>
    </source>
</evidence>
<evidence type="ECO:0000259" key="2">
    <source>
        <dbReference type="Pfam" id="PF00501"/>
    </source>
</evidence>
<dbReference type="STRING" id="320778.ABT57_10280"/>
<feature type="domain" description="AMP-dependent synthetase/ligase" evidence="2">
    <location>
        <begin position="12"/>
        <end position="382"/>
    </location>
</feature>
<name>A0A0J1HEJ8_9GAMM</name>
<keyword evidence="1" id="KW-0436">Ligase</keyword>